<gene>
    <name evidence="1" type="ORF">WMG39_18180</name>
</gene>
<accession>A0ABU8YQX0</accession>
<sequence length="87" mass="9789">MLIILIGHWALGIGHWPNRALGIGQTGHWALGIANWALAKQGIANLLVLLPITDYRLPITDSPFPIPHSPFPIPHFQILFLFFRNNF</sequence>
<name>A0ABU8YQX0_9CYAN</name>
<evidence type="ECO:0000313" key="1">
    <source>
        <dbReference type="EMBL" id="MEK0186763.1"/>
    </source>
</evidence>
<comment type="caution">
    <text evidence="1">The sequence shown here is derived from an EMBL/GenBank/DDBJ whole genome shotgun (WGS) entry which is preliminary data.</text>
</comment>
<keyword evidence="2" id="KW-1185">Reference proteome</keyword>
<dbReference type="RefSeq" id="WP_340523558.1">
    <property type="nucleotide sequence ID" value="NZ_JBBLXS010000256.1"/>
</dbReference>
<proteinExistence type="predicted"/>
<evidence type="ECO:0000313" key="2">
    <source>
        <dbReference type="Proteomes" id="UP001384579"/>
    </source>
</evidence>
<reference evidence="1 2" key="1">
    <citation type="journal article" date="2020" name="Harmful Algae">
        <title>Molecular and morphological characterization of a novel dihydroanatoxin-a producing Microcoleus species (cyanobacteria) from the Russian River, California, USA.</title>
        <authorList>
            <person name="Conklin K.Y."/>
            <person name="Stancheva R."/>
            <person name="Otten T.G."/>
            <person name="Fadness R."/>
            <person name="Boyer G.L."/>
            <person name="Read B."/>
            <person name="Zhang X."/>
            <person name="Sheath R.G."/>
        </authorList>
    </citation>
    <scope>NUCLEOTIDE SEQUENCE [LARGE SCALE GENOMIC DNA]</scope>
    <source>
        <strain evidence="1 2">PTRS2</strain>
    </source>
</reference>
<organism evidence="1 2">
    <name type="scientific">Microcoleus anatoxicus PTRS2</name>
    <dbReference type="NCBI Taxonomy" id="2705321"/>
    <lineage>
        <taxon>Bacteria</taxon>
        <taxon>Bacillati</taxon>
        <taxon>Cyanobacteriota</taxon>
        <taxon>Cyanophyceae</taxon>
        <taxon>Oscillatoriophycideae</taxon>
        <taxon>Oscillatoriales</taxon>
        <taxon>Microcoleaceae</taxon>
        <taxon>Microcoleus</taxon>
        <taxon>Microcoleus anatoxicus</taxon>
    </lineage>
</organism>
<dbReference type="EMBL" id="JBBLXS010000256">
    <property type="protein sequence ID" value="MEK0186763.1"/>
    <property type="molecule type" value="Genomic_DNA"/>
</dbReference>
<dbReference type="Proteomes" id="UP001384579">
    <property type="component" value="Unassembled WGS sequence"/>
</dbReference>
<protein>
    <submittedName>
        <fullName evidence="1">Uncharacterized protein</fullName>
    </submittedName>
</protein>